<keyword evidence="3" id="KW-1185">Reference proteome</keyword>
<evidence type="ECO:0000313" key="2">
    <source>
        <dbReference type="EMBL" id="KND21703.1"/>
    </source>
</evidence>
<sequence>MLIMKKLILALMLFMGLTCHAESKNSDIEKILVNSYFEKPIDKSQVASLDQQIILSNFAVSATGYFYHRCSKISSDYADKVQFVKDNLLAIFPTIQSDLAQTHQWQDNFEKLDKKALATLEVITAVNRLDENFINEPLIEKSLCDGFINNYGGSNAKQAWLHYYQQALPVLIDEFNRVYIKTN</sequence>
<organism evidence="2 3">
    <name type="scientific">Enhydrobacter aerosaccus</name>
    <dbReference type="NCBI Taxonomy" id="225324"/>
    <lineage>
        <taxon>Bacteria</taxon>
        <taxon>Pseudomonadati</taxon>
        <taxon>Pseudomonadota</taxon>
        <taxon>Alphaproteobacteria</taxon>
        <taxon>Hyphomicrobiales</taxon>
        <taxon>Enhydrobacter</taxon>
    </lineage>
</organism>
<gene>
    <name evidence="2" type="ORF">AFK20_08135</name>
</gene>
<feature type="chain" id="PRO_5046664045" evidence="1">
    <location>
        <begin position="22"/>
        <end position="183"/>
    </location>
</feature>
<dbReference type="Proteomes" id="UP000053900">
    <property type="component" value="Unassembled WGS sequence"/>
</dbReference>
<name>A0ABR5IKW4_9HYPH</name>
<protein>
    <submittedName>
        <fullName evidence="2">Uncharacterized protein</fullName>
    </submittedName>
</protein>
<accession>A0ABR5IKW4</accession>
<proteinExistence type="predicted"/>
<evidence type="ECO:0000256" key="1">
    <source>
        <dbReference type="SAM" id="SignalP"/>
    </source>
</evidence>
<feature type="signal peptide" evidence="1">
    <location>
        <begin position="1"/>
        <end position="21"/>
    </location>
</feature>
<reference evidence="2 3" key="1">
    <citation type="submission" date="2015-07" db="EMBL/GenBank/DDBJ databases">
        <title>Draft genome of Enhydrobacter aerosaccus.</title>
        <authorList>
            <person name="Wang X."/>
        </authorList>
    </citation>
    <scope>NUCLEOTIDE SEQUENCE [LARGE SCALE GENOMIC DNA]</scope>
    <source>
        <strain evidence="2 3">CGMCC9176</strain>
    </source>
</reference>
<comment type="caution">
    <text evidence="2">The sequence shown here is derived from an EMBL/GenBank/DDBJ whole genome shotgun (WGS) entry which is preliminary data.</text>
</comment>
<evidence type="ECO:0000313" key="3">
    <source>
        <dbReference type="Proteomes" id="UP000053900"/>
    </source>
</evidence>
<keyword evidence="1" id="KW-0732">Signal</keyword>
<dbReference type="EMBL" id="LGSW01000006">
    <property type="protein sequence ID" value="KND21703.1"/>
    <property type="molecule type" value="Genomic_DNA"/>
</dbReference>